<keyword evidence="1" id="KW-0597">Phosphoprotein</keyword>
<feature type="domain" description="Response regulatory" evidence="3">
    <location>
        <begin position="162"/>
        <end position="285"/>
    </location>
</feature>
<dbReference type="SMART" id="SM00448">
    <property type="entry name" value="REC"/>
    <property type="match status" value="1"/>
</dbReference>
<gene>
    <name evidence="4" type="ORF">H9650_08355</name>
</gene>
<accession>A0ABR8R8T7</accession>
<evidence type="ECO:0000256" key="2">
    <source>
        <dbReference type="PROSITE-ProRule" id="PRU00169"/>
    </source>
</evidence>
<dbReference type="InterPro" id="IPR011006">
    <property type="entry name" value="CheY-like_superfamily"/>
</dbReference>
<organism evidence="4 5">
    <name type="scientific">Psychrobacillus faecigallinarum</name>
    <dbReference type="NCBI Taxonomy" id="2762235"/>
    <lineage>
        <taxon>Bacteria</taxon>
        <taxon>Bacillati</taxon>
        <taxon>Bacillota</taxon>
        <taxon>Bacilli</taxon>
        <taxon>Bacillales</taxon>
        <taxon>Bacillaceae</taxon>
        <taxon>Psychrobacillus</taxon>
    </lineage>
</organism>
<dbReference type="PANTHER" id="PTHR44591">
    <property type="entry name" value="STRESS RESPONSE REGULATOR PROTEIN 1"/>
    <property type="match status" value="1"/>
</dbReference>
<dbReference type="PROSITE" id="PS50110">
    <property type="entry name" value="RESPONSE_REGULATORY"/>
    <property type="match status" value="1"/>
</dbReference>
<dbReference type="EMBL" id="JACSQO010000003">
    <property type="protein sequence ID" value="MBD7944129.1"/>
    <property type="molecule type" value="Genomic_DNA"/>
</dbReference>
<comment type="caution">
    <text evidence="4">The sequence shown here is derived from an EMBL/GenBank/DDBJ whole genome shotgun (WGS) entry which is preliminary data.</text>
</comment>
<evidence type="ECO:0000259" key="3">
    <source>
        <dbReference type="PROSITE" id="PS50110"/>
    </source>
</evidence>
<dbReference type="Gene3D" id="3.40.50.2300">
    <property type="match status" value="1"/>
</dbReference>
<dbReference type="InterPro" id="IPR050595">
    <property type="entry name" value="Bact_response_regulator"/>
</dbReference>
<evidence type="ECO:0000313" key="5">
    <source>
        <dbReference type="Proteomes" id="UP000640786"/>
    </source>
</evidence>
<keyword evidence="5" id="KW-1185">Reference proteome</keyword>
<comment type="caution">
    <text evidence="2">Lacks conserved residue(s) required for the propagation of feature annotation.</text>
</comment>
<dbReference type="Pfam" id="PF00072">
    <property type="entry name" value="Response_reg"/>
    <property type="match status" value="1"/>
</dbReference>
<dbReference type="RefSeq" id="WP_191696989.1">
    <property type="nucleotide sequence ID" value="NZ_JACSQO010000003.1"/>
</dbReference>
<evidence type="ECO:0000256" key="1">
    <source>
        <dbReference type="ARBA" id="ARBA00022553"/>
    </source>
</evidence>
<reference evidence="4 5" key="1">
    <citation type="submission" date="2020-08" db="EMBL/GenBank/DDBJ databases">
        <title>A Genomic Blueprint of the Chicken Gut Microbiome.</title>
        <authorList>
            <person name="Gilroy R."/>
            <person name="Ravi A."/>
            <person name="Getino M."/>
            <person name="Pursley I."/>
            <person name="Horton D.L."/>
            <person name="Alikhan N.-F."/>
            <person name="Baker D."/>
            <person name="Gharbi K."/>
            <person name="Hall N."/>
            <person name="Watson M."/>
            <person name="Adriaenssens E.M."/>
            <person name="Foster-Nyarko E."/>
            <person name="Jarju S."/>
            <person name="Secka A."/>
            <person name="Antonio M."/>
            <person name="Oren A."/>
            <person name="Chaudhuri R."/>
            <person name="La Ragione R.M."/>
            <person name="Hildebrand F."/>
            <person name="Pallen M.J."/>
        </authorList>
    </citation>
    <scope>NUCLEOTIDE SEQUENCE [LARGE SCALE GENOMIC DNA]</scope>
    <source>
        <strain evidence="4 5">Sa2BUA9</strain>
    </source>
</reference>
<dbReference type="InterPro" id="IPR001789">
    <property type="entry name" value="Sig_transdc_resp-reg_receiver"/>
</dbReference>
<dbReference type="Proteomes" id="UP000640786">
    <property type="component" value="Unassembled WGS sequence"/>
</dbReference>
<sequence length="290" mass="33902">MSLTKNRSEAGSQQNFTQIKEFFNVLKANVVRSRTTITAVFLSAAFKEEIFQQDDLTSYLGSKIRQTDFLFELIEPNNWCIILSQSGEEEAQAFLNRLFKDSKIVSTSTLYASVVEIGNNRADFEKLLEVGVGALKEVINRGGSFEVNYIQDFKEKDMEKIKISILEENEIFRRVLSSSLEKMNVDYFELEIKAFSDGYEFLKSDWYFTSHTHIIIMNDILPRKNGLEVLHTVKQLPNSQRFITFMMTKKKTEEDMLYAYEIGVDEYLIKPFNLRLFEAQIKRTFERLWL</sequence>
<dbReference type="PANTHER" id="PTHR44591:SF3">
    <property type="entry name" value="RESPONSE REGULATORY DOMAIN-CONTAINING PROTEIN"/>
    <property type="match status" value="1"/>
</dbReference>
<name>A0ABR8R8T7_9BACI</name>
<proteinExistence type="predicted"/>
<evidence type="ECO:0000313" key="4">
    <source>
        <dbReference type="EMBL" id="MBD7944129.1"/>
    </source>
</evidence>
<protein>
    <submittedName>
        <fullName evidence="4">Response regulator</fullName>
    </submittedName>
</protein>
<dbReference type="SUPFAM" id="SSF52172">
    <property type="entry name" value="CheY-like"/>
    <property type="match status" value="1"/>
</dbReference>